<feature type="domain" description="CD-NTase-associated protein 12/Pycsar effector protein TIR" evidence="1">
    <location>
        <begin position="8"/>
        <end position="127"/>
    </location>
</feature>
<evidence type="ECO:0000259" key="1">
    <source>
        <dbReference type="Pfam" id="PF10137"/>
    </source>
</evidence>
<dbReference type="InterPro" id="IPR019302">
    <property type="entry name" value="CAP12/PCTIR_TIR_dom"/>
</dbReference>
<dbReference type="RefSeq" id="WP_072985849.1">
    <property type="nucleotide sequence ID" value="NZ_FQZB01000006.1"/>
</dbReference>
<evidence type="ECO:0000313" key="2">
    <source>
        <dbReference type="EMBL" id="SHJ08693.1"/>
    </source>
</evidence>
<sequence>MTINNKPRVFIGSAVESINIAKTIQKSLQYSCYCETWAQGIFKPSNTALESLIEALDIFDFAIFVFSPDDISKIRDKAYTIVRDNVLFETGLFIGRIGRRRVFYLAPDRVELHLPTDLFGFNPERYDSTHPNVEAALEIACSSIEEQILILGKIDRK</sequence>
<accession>A0A1M6GFM7</accession>
<reference evidence="2 3" key="1">
    <citation type="submission" date="2016-11" db="EMBL/GenBank/DDBJ databases">
        <authorList>
            <person name="Jaros S."/>
            <person name="Januszkiewicz K."/>
            <person name="Wedrychowicz H."/>
        </authorList>
    </citation>
    <scope>NUCLEOTIDE SEQUENCE [LARGE SCALE GENOMIC DNA]</scope>
    <source>
        <strain evidence="2 3">DSM 21758</strain>
    </source>
</reference>
<dbReference type="EMBL" id="FQZB01000006">
    <property type="protein sequence ID" value="SHJ08693.1"/>
    <property type="molecule type" value="Genomic_DNA"/>
</dbReference>
<evidence type="ECO:0000313" key="3">
    <source>
        <dbReference type="Proteomes" id="UP000184310"/>
    </source>
</evidence>
<dbReference type="OrthoDB" id="5497289at2"/>
<proteinExistence type="predicted"/>
<organism evidence="2 3">
    <name type="scientific">Clostridium cavendishii DSM 21758</name>
    <dbReference type="NCBI Taxonomy" id="1121302"/>
    <lineage>
        <taxon>Bacteria</taxon>
        <taxon>Bacillati</taxon>
        <taxon>Bacillota</taxon>
        <taxon>Clostridia</taxon>
        <taxon>Eubacteriales</taxon>
        <taxon>Clostridiaceae</taxon>
        <taxon>Clostridium</taxon>
    </lineage>
</organism>
<dbReference type="Pfam" id="PF10137">
    <property type="entry name" value="CAP12-PCTIR_TIR"/>
    <property type="match status" value="1"/>
</dbReference>
<keyword evidence="3" id="KW-1185">Reference proteome</keyword>
<protein>
    <submittedName>
        <fullName evidence="2">Predicted nucleotide-binding protein containing TIR-like domain-containing protein</fullName>
    </submittedName>
</protein>
<dbReference type="AlphaFoldDB" id="A0A1M6GFM7"/>
<dbReference type="STRING" id="1121302.SAMN02745163_01275"/>
<name>A0A1M6GFM7_9CLOT</name>
<dbReference type="GO" id="GO:0050135">
    <property type="term" value="F:NADP+ nucleosidase activity"/>
    <property type="evidence" value="ECO:0007669"/>
    <property type="project" value="InterPro"/>
</dbReference>
<gene>
    <name evidence="2" type="ORF">SAMN02745163_01275</name>
</gene>
<dbReference type="Proteomes" id="UP000184310">
    <property type="component" value="Unassembled WGS sequence"/>
</dbReference>